<dbReference type="InterPro" id="IPR056823">
    <property type="entry name" value="TEN-like_YD-shell"/>
</dbReference>
<evidence type="ECO:0000256" key="4">
    <source>
        <dbReference type="ARBA" id="ARBA00022737"/>
    </source>
</evidence>
<protein>
    <recommendedName>
        <fullName evidence="7">Teneurin-like YD-shell domain-containing protein</fullName>
    </recommendedName>
</protein>
<gene>
    <name evidence="8" type="ORF">FLP_23825</name>
</gene>
<dbReference type="NCBIfam" id="TIGR03696">
    <property type="entry name" value="Rhs_assc_core"/>
    <property type="match status" value="1"/>
</dbReference>
<evidence type="ECO:0000259" key="7">
    <source>
        <dbReference type="Pfam" id="PF25023"/>
    </source>
</evidence>
<feature type="chain" id="PRO_5046915646" description="Teneurin-like YD-shell domain-containing protein" evidence="6">
    <location>
        <begin position="20"/>
        <end position="2091"/>
    </location>
</feature>
<name>A0ABX2XD42_9FLAO</name>
<keyword evidence="9" id="KW-1185">Reference proteome</keyword>
<dbReference type="Proteomes" id="UP000093343">
    <property type="component" value="Unassembled WGS sequence"/>
</dbReference>
<dbReference type="InterPro" id="IPR028994">
    <property type="entry name" value="Integrin_alpha_N"/>
</dbReference>
<keyword evidence="4" id="KW-0677">Repeat</keyword>
<proteinExistence type="predicted"/>
<evidence type="ECO:0000313" key="8">
    <source>
        <dbReference type="EMBL" id="OCB69708.1"/>
    </source>
</evidence>
<comment type="caution">
    <text evidence="8">The sequence shown here is derived from an EMBL/GenBank/DDBJ whole genome shotgun (WGS) entry which is preliminary data.</text>
</comment>
<dbReference type="Pfam" id="PF13517">
    <property type="entry name" value="FG-GAP_3"/>
    <property type="match status" value="1"/>
</dbReference>
<keyword evidence="3 6" id="KW-0732">Signal</keyword>
<dbReference type="Pfam" id="PF03534">
    <property type="entry name" value="SpvB"/>
    <property type="match status" value="1"/>
</dbReference>
<dbReference type="InterPro" id="IPR013517">
    <property type="entry name" value="FG-GAP"/>
</dbReference>
<evidence type="ECO:0000256" key="2">
    <source>
        <dbReference type="ARBA" id="ARBA00022525"/>
    </source>
</evidence>
<dbReference type="InterPro" id="IPR003284">
    <property type="entry name" value="Sal_SpvB"/>
</dbReference>
<accession>A0ABX2XD42</accession>
<reference evidence="9" key="1">
    <citation type="submission" date="2016-03" db="EMBL/GenBank/DDBJ databases">
        <title>Draft genome sequence of Paenibacillus glacialis DSM 22343.</title>
        <authorList>
            <person name="Shin S.-K."/>
            <person name="Yi H."/>
        </authorList>
    </citation>
    <scope>NUCLEOTIDE SEQUENCE [LARGE SCALE GENOMIC DNA]</scope>
    <source>
        <strain evidence="9">CCUG 60099</strain>
    </source>
</reference>
<dbReference type="NCBIfam" id="TIGR01643">
    <property type="entry name" value="YD_repeat_2x"/>
    <property type="match status" value="1"/>
</dbReference>
<evidence type="ECO:0000256" key="6">
    <source>
        <dbReference type="SAM" id="SignalP"/>
    </source>
</evidence>
<dbReference type="PANTHER" id="PTHR32305:SF15">
    <property type="entry name" value="PROTEIN RHSA-RELATED"/>
    <property type="match status" value="1"/>
</dbReference>
<evidence type="ECO:0000256" key="1">
    <source>
        <dbReference type="ARBA" id="ARBA00004613"/>
    </source>
</evidence>
<dbReference type="InterPro" id="IPR050708">
    <property type="entry name" value="T6SS_VgrG/RHS"/>
</dbReference>
<keyword evidence="5" id="KW-0843">Virulence</keyword>
<dbReference type="RefSeq" id="WP_065451971.1">
    <property type="nucleotide sequence ID" value="NZ_LVEN01000046.1"/>
</dbReference>
<feature type="signal peptide" evidence="6">
    <location>
        <begin position="1"/>
        <end position="19"/>
    </location>
</feature>
<evidence type="ECO:0000256" key="5">
    <source>
        <dbReference type="ARBA" id="ARBA00023026"/>
    </source>
</evidence>
<dbReference type="InterPro" id="IPR022385">
    <property type="entry name" value="Rhs_assc_core"/>
</dbReference>
<dbReference type="SUPFAM" id="SSF69318">
    <property type="entry name" value="Integrin alpha N-terminal domain"/>
    <property type="match status" value="1"/>
</dbReference>
<dbReference type="EMBL" id="LVEN01000046">
    <property type="protein sequence ID" value="OCB69708.1"/>
    <property type="molecule type" value="Genomic_DNA"/>
</dbReference>
<feature type="domain" description="Teneurin-like YD-shell" evidence="7">
    <location>
        <begin position="1356"/>
        <end position="1843"/>
    </location>
</feature>
<dbReference type="Gene3D" id="2.180.10.10">
    <property type="entry name" value="RHS repeat-associated core"/>
    <property type="match status" value="1"/>
</dbReference>
<dbReference type="PANTHER" id="PTHR32305">
    <property type="match status" value="1"/>
</dbReference>
<organism evidence="8 9">
    <name type="scientific">Flavobacterium piscis</name>
    <dbReference type="NCBI Taxonomy" id="1114874"/>
    <lineage>
        <taxon>Bacteria</taxon>
        <taxon>Pseudomonadati</taxon>
        <taxon>Bacteroidota</taxon>
        <taxon>Flavobacteriia</taxon>
        <taxon>Flavobacteriales</taxon>
        <taxon>Flavobacteriaceae</taxon>
        <taxon>Flavobacterium</taxon>
    </lineage>
</organism>
<dbReference type="Pfam" id="PF25023">
    <property type="entry name" value="TEN_YD-shell"/>
    <property type="match status" value="1"/>
</dbReference>
<dbReference type="InterPro" id="IPR006530">
    <property type="entry name" value="YD"/>
</dbReference>
<evidence type="ECO:0000256" key="3">
    <source>
        <dbReference type="ARBA" id="ARBA00022729"/>
    </source>
</evidence>
<sequence length="2091" mass="229803">MRKFYFTLIFLLFGFLGFAQTSSEVGITEGQLSVSLSGGANYTIPIAVPPGINGIGPQISLVYNSQGGNGVAGFGWNIAGVSTISRIPATKFHDGIIDAVDFNALDRFALDGQRLIVKNGTSGVYGANETVYETESFSNTKVTSYGVHPNGTNYGPAYFIVEYPDGSKAYYGNSTDSRSITDWAIAYWENPQGVRISYNYSASDNSFNNVLNIISIKYGSIATATPINEIRFKYNDRKRAEQSYVGGLSIISNTILKEINVIGNGLGFRNYVLDQETTSLNYQRLKSITEKSGDNTKSYNPTTFSYDDTTSPTPLKANIEATLGWSGINNLNTDYITGDFDNDGKTDIILYSKTAGLKDKYTLFSDIISGKVNSGKQDYVGTFENIFPAAFLSSDNKLLPQGWAIVKRTDANCIISLHGSGSTSATTKHYEKQYNFSKTVTKASNWSYCDPKDYKGVVLENIPIDYYSGDFNGDGLTDVIGIEKSFYYDMTLCNFGNRTTEYQRPLYQGGTVHLFNLDRRLTADQPDNIGNIAMSVGYGTKIYIADFNGDGKSDIYVLESGFIKVYTLNKDNKLTLLYQNASADSGIALDRPILIGDYNGDGKIDFVIPNELDKDSWNFYFSMGNNFKKINATIGIKYLTAKEGAYMITGRDGVTRYPYGLMETTYIANDYNGDGKTDILCQNNVTVSRDGALGKVGTPLESMLILFENQSVNGKEVMFSRITSEIEVTGIGRNPIPVFTNHNQVNQNLEYSVIYDNMIKSFKSPKDNREDVLLKGITNGNGVKETITYKTLQQDPYEPIYTPTALTETFPNIDIIAVPAFKIVSFLEKQSKELYKKQQFLYSGAVSNSEGLGFLGFRSTLRTNWYDDDDNDSVISSIAKNDITLRGANTENYTLLGLGRPLMPNTTKTESTIVKEGSYTVTTIDNLVATQSITLKPDTWIKPGSTFSAKINEDANVNSLNTPSSFITKSLLNYESELLPNKVYKIKNTTTKQFNGLDNTSSENRVFYDDNNNPLKSTTLVKQSGATVQTTVSDVAYYPPTVSPYVVGRPSGKNQSVTISGDVLTSEEVYVYENNLLSNIKKKGTNTDYITEDNVYDAFGNITKKTITASGLSPRITNYEYDPSGRFLTKSTDIERLSTSFDYNYSNGTVKSETNPYGLTTSYLYDSWFKKTTTTDYLGKKNSYVYARSGQKTIVTSTADDGSISEETFDDLGRKIKAGSKNIMGTFSYVDYVYDIYDRNYKVSEPYFGSAGSQWSETKYDAYGRVIQNIAFTGKVTDITYSGLTTTVSDGTISKTSIKNAIGNVVSMTDTPGGTIKYAYFANGNLKESDYAGVKTTIEQDGWGRKTKLVDSSAGTYTYVYNGFGETTSTTTPNGTTNYILDAVGKVTQKTISGTNTNSKTTYYYDPSSKLLTSSKFEDLANGANTILNSFTYDTSKRISKTVETTPYAVFTKDFTYDGFGRSDTETSTAAAGGKSSSKVIKNTYKNGSHWQIVDNATSIILWQTNTVNARGQLKNAQNGPTTITNEYDNYGLASQFKYDKTSGSTNILTLNTVFDARKGNLTSRTNSLFNRNESFKYDAQDRLTEFTNAQGAQEKQLYDDQGRITENSLGNYTYAKDKPYQNVSINVKPEALTYYTARQTQNITYNTFKSPVQIEETGIDKVSFTYNDGNDRTAMFYGGLHDDKLLRPLRKYYSADGSMEIKENKITGVFEFITYIGGDGYSAPIVLKSNGISQEYLYLQRDCQGSIVAITNQAGTVVEKRLFDAWGAIVSVQDGAGNVLAGLTILDRGYTGHEHLQSVGLINMNGRIYDPKLHRFLQPDNFVQDPFNTQSFNRYGYVLNNPLAYTDPSGEIIPLIVAAIIVVSAAVNVYQNWDKITGGTGKFSDIKWGKLAGYTISGAASGALTVYGGPYGVVIGAGVQSFLNSAVNGDDFRTTLANTGTGVVSGGLTLGFGKGLGLIFPNGIIGFGNPILKEGINNVFGSIISSFLVTSTLTGNVNEGCKAAFDPVNIVSGAILGGLDGARKIPNSTKVPVEVIKQNQSILESLQLKSIPVRTLPQNVVIPQTNVYIPQRTVIPPNYKYNFSQNKFKG</sequence>
<evidence type="ECO:0000313" key="9">
    <source>
        <dbReference type="Proteomes" id="UP000093343"/>
    </source>
</evidence>
<comment type="subcellular location">
    <subcellularLocation>
        <location evidence="1">Secreted</location>
    </subcellularLocation>
</comment>
<keyword evidence="2" id="KW-0964">Secreted</keyword>